<dbReference type="RefSeq" id="WP_249309642.1">
    <property type="nucleotide sequence ID" value="NZ_JACRSZ010000016.1"/>
</dbReference>
<dbReference type="PANTHER" id="PTHR43777">
    <property type="entry name" value="MOLYBDENUM COFACTOR CYTIDYLYLTRANSFERASE"/>
    <property type="match status" value="1"/>
</dbReference>
<evidence type="ECO:0000259" key="1">
    <source>
        <dbReference type="Pfam" id="PF12804"/>
    </source>
</evidence>
<reference evidence="2 3" key="1">
    <citation type="submission" date="2020-08" db="EMBL/GenBank/DDBJ databases">
        <title>Genome public.</title>
        <authorList>
            <person name="Liu C."/>
            <person name="Sun Q."/>
        </authorList>
    </citation>
    <scope>NUCLEOTIDE SEQUENCE [LARGE SCALE GENOMIC DNA]</scope>
    <source>
        <strain evidence="2 3">NSJ-46</strain>
    </source>
</reference>
<protein>
    <submittedName>
        <fullName evidence="2">EF2563 family selenium-dependent molybdenum hydroxylase system protein</fullName>
    </submittedName>
</protein>
<comment type="caution">
    <text evidence="2">The sequence shown here is derived from an EMBL/GenBank/DDBJ whole genome shotgun (WGS) entry which is preliminary data.</text>
</comment>
<gene>
    <name evidence="2" type="ORF">H8716_13760</name>
</gene>
<name>A0ABR7NEA2_9FIRM</name>
<dbReference type="InterPro" id="IPR017695">
    <property type="entry name" value="Se-dep_Mo_hydrolase_YqeB"/>
</dbReference>
<proteinExistence type="predicted"/>
<dbReference type="SUPFAM" id="SSF53448">
    <property type="entry name" value="Nucleotide-diphospho-sugar transferases"/>
    <property type="match status" value="1"/>
</dbReference>
<dbReference type="InterPro" id="IPR025877">
    <property type="entry name" value="MobA-like_NTP_Trfase"/>
</dbReference>
<evidence type="ECO:0000313" key="2">
    <source>
        <dbReference type="EMBL" id="MBC8574137.1"/>
    </source>
</evidence>
<dbReference type="Gene3D" id="3.90.550.10">
    <property type="entry name" value="Spore Coat Polysaccharide Biosynthesis Protein SpsA, Chain A"/>
    <property type="match status" value="1"/>
</dbReference>
<dbReference type="EMBL" id="JACRSZ010000016">
    <property type="protein sequence ID" value="MBC8574137.1"/>
    <property type="molecule type" value="Genomic_DNA"/>
</dbReference>
<keyword evidence="3" id="KW-1185">Reference proteome</keyword>
<feature type="domain" description="MobA-like NTP transferase" evidence="1">
    <location>
        <begin position="268"/>
        <end position="433"/>
    </location>
</feature>
<dbReference type="Pfam" id="PF12804">
    <property type="entry name" value="NTP_transf_3"/>
    <property type="match status" value="1"/>
</dbReference>
<organism evidence="2 3">
    <name type="scientific">Jingyaoa shaoxingensis</name>
    <dbReference type="NCBI Taxonomy" id="2763671"/>
    <lineage>
        <taxon>Bacteria</taxon>
        <taxon>Bacillati</taxon>
        <taxon>Bacillota</taxon>
        <taxon>Clostridia</taxon>
        <taxon>Lachnospirales</taxon>
        <taxon>Lachnospiraceae</taxon>
        <taxon>Jingyaoa</taxon>
    </lineage>
</organism>
<sequence length="454" mass="49438">MALRILIRGAGDLATGVAAELKERGYQIVMTEIEVPLTVRRQVACSRAVYEGKAVIEGHTALLVSNENEAEAALQKNQIAVLTDPEGEIRTKMHFDVIVDAIMAKKNMGTSMTDGPCVIALGPGFTAGYDCHAVIETKRGLTLGQPIYEGRAIPNTGVPGMVGGYAIERLIKASADGIMEPVAEIGDVVRKGELLAVTGGHPVYAQIDGIIRGMLQTGVEITKGMKIGDVDPRMEPSLVHMISDKARKIGKGVAQAIRTILFSQYGMVFLAAGSSRRYGEAQENKLLAEKNGKPMFRYLLDQMEVFSMCTRTVVSRIPQILDYAQGHGMLPTENTEPEKGISLSLKMGIETCRKQNPQLQGILFAVCDQPGLKAQTIEQMLELAVKNPEKIICAGTKDCLGNPVLLDKRYFPELMELKGDTGGKQVVKKHLDQVVLCETSSQELQDIDEKTQNW</sequence>
<dbReference type="InterPro" id="IPR029044">
    <property type="entry name" value="Nucleotide-diphossugar_trans"/>
</dbReference>
<dbReference type="NCBIfam" id="TIGR03309">
    <property type="entry name" value="matur_yqeB"/>
    <property type="match status" value="1"/>
</dbReference>
<accession>A0ABR7NEA2</accession>
<dbReference type="Proteomes" id="UP000657421">
    <property type="component" value="Unassembled WGS sequence"/>
</dbReference>
<dbReference type="CDD" id="cd04182">
    <property type="entry name" value="GT_2_like_f"/>
    <property type="match status" value="1"/>
</dbReference>
<evidence type="ECO:0000313" key="3">
    <source>
        <dbReference type="Proteomes" id="UP000657421"/>
    </source>
</evidence>
<dbReference type="PANTHER" id="PTHR43777:SF1">
    <property type="entry name" value="MOLYBDENUM COFACTOR CYTIDYLYLTRANSFERASE"/>
    <property type="match status" value="1"/>
</dbReference>